<evidence type="ECO:0000313" key="19">
    <source>
        <dbReference type="EMBL" id="MUN53729.1"/>
    </source>
</evidence>
<dbReference type="PANTHER" id="PTHR21071">
    <property type="entry name" value="UDP-N-ACETYLENOLPYRUVOYLGLUCOSAMINE REDUCTASE"/>
    <property type="match status" value="1"/>
</dbReference>
<comment type="cofactor">
    <cofactor evidence="1 17">
        <name>FAD</name>
        <dbReference type="ChEBI" id="CHEBI:57692"/>
    </cofactor>
</comment>
<evidence type="ECO:0000313" key="20">
    <source>
        <dbReference type="Proteomes" id="UP000462152"/>
    </source>
</evidence>
<dbReference type="InterPro" id="IPR036635">
    <property type="entry name" value="MurB_C_sf"/>
</dbReference>
<keyword evidence="20" id="KW-1185">Reference proteome</keyword>
<dbReference type="InterPro" id="IPR016169">
    <property type="entry name" value="FAD-bd_PCMH_sub2"/>
</dbReference>
<keyword evidence="10 17" id="KW-0521">NADP</keyword>
<dbReference type="GO" id="GO:0005829">
    <property type="term" value="C:cytosol"/>
    <property type="evidence" value="ECO:0007669"/>
    <property type="project" value="TreeGrafter"/>
</dbReference>
<dbReference type="NCBIfam" id="TIGR00179">
    <property type="entry name" value="murB"/>
    <property type="match status" value="1"/>
</dbReference>
<protein>
    <recommendedName>
        <fullName evidence="17">UDP-N-acetylenolpyruvoylglucosamine reductase</fullName>
        <ecNumber evidence="17">1.3.1.98</ecNumber>
    </recommendedName>
    <alternativeName>
        <fullName evidence="17">UDP-N-acetylmuramate dehydrogenase</fullName>
    </alternativeName>
</protein>
<comment type="subcellular location">
    <subcellularLocation>
        <location evidence="3 17">Cytoplasm</location>
    </subcellularLocation>
</comment>
<keyword evidence="11 17" id="KW-0133">Cell shape</keyword>
<evidence type="ECO:0000256" key="2">
    <source>
        <dbReference type="ARBA" id="ARBA00003921"/>
    </source>
</evidence>
<evidence type="ECO:0000256" key="6">
    <source>
        <dbReference type="ARBA" id="ARBA00022490"/>
    </source>
</evidence>
<feature type="active site" evidence="17">
    <location>
        <position position="354"/>
    </location>
</feature>
<dbReference type="Gene3D" id="3.30.43.10">
    <property type="entry name" value="Uridine Diphospho-n-acetylenolpyruvylglucosamine Reductase, domain 2"/>
    <property type="match status" value="1"/>
</dbReference>
<dbReference type="NCBIfam" id="NF010478">
    <property type="entry name" value="PRK13903.1"/>
    <property type="match status" value="1"/>
</dbReference>
<dbReference type="OrthoDB" id="9804753at2"/>
<keyword evidence="7 17" id="KW-0132">Cell division</keyword>
<keyword evidence="9 17" id="KW-0274">FAD</keyword>
<dbReference type="GO" id="GO:0008762">
    <property type="term" value="F:UDP-N-acetylmuramate dehydrogenase activity"/>
    <property type="evidence" value="ECO:0007669"/>
    <property type="project" value="UniProtKB-UniRule"/>
</dbReference>
<dbReference type="EMBL" id="WOGT01000001">
    <property type="protein sequence ID" value="MUN53729.1"/>
    <property type="molecule type" value="Genomic_DNA"/>
</dbReference>
<dbReference type="EC" id="1.3.1.98" evidence="17"/>
<evidence type="ECO:0000256" key="12">
    <source>
        <dbReference type="ARBA" id="ARBA00022984"/>
    </source>
</evidence>
<keyword evidence="13 17" id="KW-0560">Oxidoreductase</keyword>
<dbReference type="Gene3D" id="3.30.465.10">
    <property type="match status" value="1"/>
</dbReference>
<dbReference type="InterPro" id="IPR016166">
    <property type="entry name" value="FAD-bd_PCMH"/>
</dbReference>
<dbReference type="Proteomes" id="UP000462152">
    <property type="component" value="Unassembled WGS sequence"/>
</dbReference>
<keyword evidence="8 17" id="KW-0285">Flavoprotein</keyword>
<name>A0A7K1LEX2_9MICC</name>
<keyword evidence="14 17" id="KW-0131">Cell cycle</keyword>
<evidence type="ECO:0000256" key="3">
    <source>
        <dbReference type="ARBA" id="ARBA00004496"/>
    </source>
</evidence>
<dbReference type="SUPFAM" id="SSF56176">
    <property type="entry name" value="FAD-binding/transporter-associated domain-like"/>
    <property type="match status" value="1"/>
</dbReference>
<sequence>MTETLLSELTTLGVGGPAGSYVRADDEESIIDAVREADASGKPLLVLGGGSNLVIADRGFDGTVVHVASRGFDVLSEDNGRVRLWAAAGEPWDDLVRSSLDQGLSGLETLSGIPGITGATPVQNVGAYGTEISQHFGAAHVYDRRTGTRCRFTGDDLAFAYRTSMLKREIHDGSPRYVVLAVEFVLERAQNSQPIRYAELARRLGVEVGDRAPAPTVRETVLELRAGKGMVLDPADRDTFSTGSFFTNPIIPADTQLPVPDDAPRYPVLDPAGRVDESKTKLSAAWLIQHAGFDKGFGLEGESARIAGGRASLSTKHTLAISNRGAATAEDVLAIARAVRDGVAETFGVRLEAEPVIVGAEI</sequence>
<dbReference type="GO" id="GO:0051301">
    <property type="term" value="P:cell division"/>
    <property type="evidence" value="ECO:0007669"/>
    <property type="project" value="UniProtKB-KW"/>
</dbReference>
<evidence type="ECO:0000256" key="1">
    <source>
        <dbReference type="ARBA" id="ARBA00001974"/>
    </source>
</evidence>
<dbReference type="InterPro" id="IPR003170">
    <property type="entry name" value="MurB"/>
</dbReference>
<comment type="similarity">
    <text evidence="5 17">Belongs to the MurB family.</text>
</comment>
<dbReference type="GO" id="GO:0008360">
    <property type="term" value="P:regulation of cell shape"/>
    <property type="evidence" value="ECO:0007669"/>
    <property type="project" value="UniProtKB-KW"/>
</dbReference>
<dbReference type="GO" id="GO:0071949">
    <property type="term" value="F:FAD binding"/>
    <property type="evidence" value="ECO:0007669"/>
    <property type="project" value="InterPro"/>
</dbReference>
<evidence type="ECO:0000256" key="17">
    <source>
        <dbReference type="HAMAP-Rule" id="MF_00037"/>
    </source>
</evidence>
<dbReference type="Pfam" id="PF01565">
    <property type="entry name" value="FAD_binding_4"/>
    <property type="match status" value="1"/>
</dbReference>
<dbReference type="Pfam" id="PF02873">
    <property type="entry name" value="MurB_C"/>
    <property type="match status" value="1"/>
</dbReference>
<dbReference type="InterPro" id="IPR036318">
    <property type="entry name" value="FAD-bd_PCMH-like_sf"/>
</dbReference>
<evidence type="ECO:0000256" key="4">
    <source>
        <dbReference type="ARBA" id="ARBA00004752"/>
    </source>
</evidence>
<evidence type="ECO:0000256" key="15">
    <source>
        <dbReference type="ARBA" id="ARBA00023316"/>
    </source>
</evidence>
<dbReference type="PANTHER" id="PTHR21071:SF4">
    <property type="entry name" value="UDP-N-ACETYLENOLPYRUVOYLGLUCOSAMINE REDUCTASE"/>
    <property type="match status" value="1"/>
</dbReference>
<evidence type="ECO:0000256" key="10">
    <source>
        <dbReference type="ARBA" id="ARBA00022857"/>
    </source>
</evidence>
<dbReference type="PROSITE" id="PS51387">
    <property type="entry name" value="FAD_PCMH"/>
    <property type="match status" value="1"/>
</dbReference>
<feature type="domain" description="FAD-binding PCMH-type" evidence="18">
    <location>
        <begin position="14"/>
        <end position="189"/>
    </location>
</feature>
<feature type="active site" description="Proton donor" evidence="17">
    <location>
        <position position="244"/>
    </location>
</feature>
<dbReference type="HAMAP" id="MF_00037">
    <property type="entry name" value="MurB"/>
    <property type="match status" value="1"/>
</dbReference>
<keyword evidence="12 17" id="KW-0573">Peptidoglycan synthesis</keyword>
<dbReference type="AlphaFoldDB" id="A0A7K1LEX2"/>
<comment type="catalytic activity">
    <reaction evidence="16 17">
        <text>UDP-N-acetyl-alpha-D-muramate + NADP(+) = UDP-N-acetyl-3-O-(1-carboxyvinyl)-alpha-D-glucosamine + NADPH + H(+)</text>
        <dbReference type="Rhea" id="RHEA:12248"/>
        <dbReference type="ChEBI" id="CHEBI:15378"/>
        <dbReference type="ChEBI" id="CHEBI:57783"/>
        <dbReference type="ChEBI" id="CHEBI:58349"/>
        <dbReference type="ChEBI" id="CHEBI:68483"/>
        <dbReference type="ChEBI" id="CHEBI:70757"/>
        <dbReference type="EC" id="1.3.1.98"/>
    </reaction>
</comment>
<comment type="function">
    <text evidence="2 17">Cell wall formation.</text>
</comment>
<keyword evidence="6 17" id="KW-0963">Cytoplasm</keyword>
<dbReference type="InterPro" id="IPR011601">
    <property type="entry name" value="MurB_C"/>
</dbReference>
<comment type="caution">
    <text evidence="19">The sequence shown here is derived from an EMBL/GenBank/DDBJ whole genome shotgun (WGS) entry which is preliminary data.</text>
</comment>
<evidence type="ECO:0000256" key="13">
    <source>
        <dbReference type="ARBA" id="ARBA00023002"/>
    </source>
</evidence>
<evidence type="ECO:0000256" key="8">
    <source>
        <dbReference type="ARBA" id="ARBA00022630"/>
    </source>
</evidence>
<evidence type="ECO:0000256" key="7">
    <source>
        <dbReference type="ARBA" id="ARBA00022618"/>
    </source>
</evidence>
<evidence type="ECO:0000256" key="14">
    <source>
        <dbReference type="ARBA" id="ARBA00023306"/>
    </source>
</evidence>
<dbReference type="GO" id="GO:0071555">
    <property type="term" value="P:cell wall organization"/>
    <property type="evidence" value="ECO:0007669"/>
    <property type="project" value="UniProtKB-KW"/>
</dbReference>
<organism evidence="19 20">
    <name type="scientific">Rothia koreensis</name>
    <dbReference type="NCBI Taxonomy" id="592378"/>
    <lineage>
        <taxon>Bacteria</taxon>
        <taxon>Bacillati</taxon>
        <taxon>Actinomycetota</taxon>
        <taxon>Actinomycetes</taxon>
        <taxon>Micrococcales</taxon>
        <taxon>Micrococcaceae</taxon>
        <taxon>Rothia</taxon>
    </lineage>
</organism>
<dbReference type="SUPFAM" id="SSF56194">
    <property type="entry name" value="Uridine diphospho-N-Acetylenolpyruvylglucosamine reductase, MurB, C-terminal domain"/>
    <property type="match status" value="1"/>
</dbReference>
<evidence type="ECO:0000259" key="18">
    <source>
        <dbReference type="PROSITE" id="PS51387"/>
    </source>
</evidence>
<dbReference type="Gene3D" id="3.90.78.10">
    <property type="entry name" value="UDP-N-acetylenolpyruvoylglucosamine reductase, C-terminal domain"/>
    <property type="match status" value="1"/>
</dbReference>
<keyword evidence="15 17" id="KW-0961">Cell wall biogenesis/degradation</keyword>
<dbReference type="GO" id="GO:0009252">
    <property type="term" value="P:peptidoglycan biosynthetic process"/>
    <property type="evidence" value="ECO:0007669"/>
    <property type="project" value="UniProtKB-UniRule"/>
</dbReference>
<reference evidence="19 20" key="1">
    <citation type="submission" date="2019-12" db="EMBL/GenBank/DDBJ databases">
        <authorList>
            <person name="Li J."/>
            <person name="Shi Y."/>
            <person name="Xu G."/>
            <person name="Xiao D."/>
            <person name="Ran X."/>
        </authorList>
    </citation>
    <scope>NUCLEOTIDE SEQUENCE [LARGE SCALE GENOMIC DNA]</scope>
    <source>
        <strain evidence="19 20">JCM 15915</strain>
    </source>
</reference>
<dbReference type="InterPro" id="IPR006094">
    <property type="entry name" value="Oxid_FAD_bind_N"/>
</dbReference>
<dbReference type="RefSeq" id="WP_129313849.1">
    <property type="nucleotide sequence ID" value="NZ_NOIQ01000001.1"/>
</dbReference>
<accession>A0A7K1LEX2</accession>
<dbReference type="UniPathway" id="UPA00219"/>
<comment type="pathway">
    <text evidence="4 17">Cell wall biogenesis; peptidoglycan biosynthesis.</text>
</comment>
<evidence type="ECO:0000256" key="16">
    <source>
        <dbReference type="ARBA" id="ARBA00048914"/>
    </source>
</evidence>
<gene>
    <name evidence="17" type="primary">murB</name>
    <name evidence="19" type="ORF">GMA10_00550</name>
</gene>
<feature type="active site" evidence="17">
    <location>
        <position position="162"/>
    </location>
</feature>
<evidence type="ECO:0000256" key="9">
    <source>
        <dbReference type="ARBA" id="ARBA00022827"/>
    </source>
</evidence>
<evidence type="ECO:0000256" key="11">
    <source>
        <dbReference type="ARBA" id="ARBA00022960"/>
    </source>
</evidence>
<evidence type="ECO:0000256" key="5">
    <source>
        <dbReference type="ARBA" id="ARBA00010485"/>
    </source>
</evidence>
<dbReference type="InterPro" id="IPR016167">
    <property type="entry name" value="FAD-bd_PCMH_sub1"/>
</dbReference>
<proteinExistence type="inferred from homology"/>